<evidence type="ECO:0000313" key="10">
    <source>
        <dbReference type="EMBL" id="CAE0633815.1"/>
    </source>
</evidence>
<dbReference type="PROSITE" id="PS50294">
    <property type="entry name" value="WD_REPEATS_REGION"/>
    <property type="match status" value="2"/>
</dbReference>
<dbReference type="GO" id="GO:0032040">
    <property type="term" value="C:small-subunit processome"/>
    <property type="evidence" value="ECO:0007669"/>
    <property type="project" value="TreeGrafter"/>
</dbReference>
<keyword evidence="5" id="KW-0539">Nucleus</keyword>
<evidence type="ECO:0000256" key="7">
    <source>
        <dbReference type="PROSITE-ProRule" id="PRU00221"/>
    </source>
</evidence>
<keyword evidence="4" id="KW-0677">Repeat</keyword>
<dbReference type="PROSITE" id="PS50082">
    <property type="entry name" value="WD_REPEATS_2"/>
    <property type="match status" value="4"/>
</dbReference>
<dbReference type="FunFam" id="2.130.10.10:FF:000132">
    <property type="entry name" value="DDB1- and CUL4-associated factor 13"/>
    <property type="match status" value="1"/>
</dbReference>
<protein>
    <recommendedName>
        <fullName evidence="9">Sof1-like protein domain-containing protein</fullName>
    </recommendedName>
</protein>
<comment type="subcellular location">
    <subcellularLocation>
        <location evidence="1">Nucleus</location>
        <location evidence="1">Nucleolus</location>
    </subcellularLocation>
</comment>
<evidence type="ECO:0000256" key="6">
    <source>
        <dbReference type="ARBA" id="ARBA00023274"/>
    </source>
</evidence>
<dbReference type="Pfam" id="PF04158">
    <property type="entry name" value="Sof1"/>
    <property type="match status" value="1"/>
</dbReference>
<gene>
    <name evidence="10" type="ORF">HAKA00212_LOCUS12528</name>
</gene>
<evidence type="ECO:0000256" key="5">
    <source>
        <dbReference type="ARBA" id="ARBA00023242"/>
    </source>
</evidence>
<comment type="similarity">
    <text evidence="2">Belongs to the WD repeat DCAF13/WDSOF1 family.</text>
</comment>
<name>A0A7S3XVY0_HETAK</name>
<dbReference type="InterPro" id="IPR007287">
    <property type="entry name" value="Sof1"/>
</dbReference>
<dbReference type="InterPro" id="IPR015943">
    <property type="entry name" value="WD40/YVTN_repeat-like_dom_sf"/>
</dbReference>
<dbReference type="PANTHER" id="PTHR22851:SF0">
    <property type="entry name" value="DDB1- AND CUL4-ASSOCIATED FACTOR 13"/>
    <property type="match status" value="1"/>
</dbReference>
<dbReference type="SMART" id="SM00320">
    <property type="entry name" value="WD40"/>
    <property type="match status" value="7"/>
</dbReference>
<feature type="compositionally biased region" description="Basic and acidic residues" evidence="8">
    <location>
        <begin position="352"/>
        <end position="367"/>
    </location>
</feature>
<dbReference type="EMBL" id="HBIU01027131">
    <property type="protein sequence ID" value="CAE0633815.1"/>
    <property type="molecule type" value="Transcribed_RNA"/>
</dbReference>
<feature type="repeat" description="WD" evidence="7">
    <location>
        <begin position="53"/>
        <end position="94"/>
    </location>
</feature>
<dbReference type="InterPro" id="IPR036322">
    <property type="entry name" value="WD40_repeat_dom_sf"/>
</dbReference>
<keyword evidence="3 7" id="KW-0853">WD repeat</keyword>
<accession>A0A7S3XVY0</accession>
<evidence type="ECO:0000259" key="9">
    <source>
        <dbReference type="Pfam" id="PF04158"/>
    </source>
</evidence>
<feature type="repeat" description="WD" evidence="7">
    <location>
        <begin position="228"/>
        <end position="269"/>
    </location>
</feature>
<dbReference type="InterPro" id="IPR001680">
    <property type="entry name" value="WD40_rpt"/>
</dbReference>
<dbReference type="Gene3D" id="2.130.10.10">
    <property type="entry name" value="YVTN repeat-like/Quinoprotein amine dehydrogenase"/>
    <property type="match status" value="2"/>
</dbReference>
<dbReference type="SUPFAM" id="SSF50978">
    <property type="entry name" value="WD40 repeat-like"/>
    <property type="match status" value="1"/>
</dbReference>
<evidence type="ECO:0000256" key="4">
    <source>
        <dbReference type="ARBA" id="ARBA00022737"/>
    </source>
</evidence>
<evidence type="ECO:0000256" key="2">
    <source>
        <dbReference type="ARBA" id="ARBA00005649"/>
    </source>
</evidence>
<feature type="domain" description="Sof1-like protein" evidence="9">
    <location>
        <begin position="304"/>
        <end position="390"/>
    </location>
</feature>
<dbReference type="AlphaFoldDB" id="A0A7S3XVY0"/>
<dbReference type="PANTHER" id="PTHR22851">
    <property type="entry name" value="U3 SMALL NUCLEOLAR RNA U3 SNORNA ASSOCIATED PROTEIN"/>
    <property type="match status" value="1"/>
</dbReference>
<dbReference type="InterPro" id="IPR051733">
    <property type="entry name" value="WD_repeat_DCAF13/WDSOF1"/>
</dbReference>
<proteinExistence type="inferred from homology"/>
<dbReference type="PROSITE" id="PS51257">
    <property type="entry name" value="PROKAR_LIPOPROTEIN"/>
    <property type="match status" value="1"/>
</dbReference>
<dbReference type="Pfam" id="PF00400">
    <property type="entry name" value="WD40"/>
    <property type="match status" value="4"/>
</dbReference>
<evidence type="ECO:0000256" key="3">
    <source>
        <dbReference type="ARBA" id="ARBA00022574"/>
    </source>
</evidence>
<feature type="region of interest" description="Disordered" evidence="8">
    <location>
        <begin position="349"/>
        <end position="395"/>
    </location>
</feature>
<sequence length="395" mass="45278">MMAKPFIGALDGHSDGVWCTANAKNSLVQFFSGSCDGEIRAWDLAQKKTVWSVNAHRGFVRGLTVAPSGRTFYSCGDDAVVKQWSVEVAHNLQEQPEPLRTYVGKSVFHSIDHHWRDPKFVTTGSSAVDIWDCERTEPVHSYKWGVETVGCARYNPAEADLFASCGNDRSVALYDARAATPLRKVILQMRTNKVAWNPMEPFYFVAANEDHNLYTFDMRNMERAIVIHKDHVSAVMDVAFSPTGREFVSGSYDRTTRIFGYRSGKSREVYHTKRMHRIFCVNFSADSRFILTGSDDTNIRIWKARAAKPVAKMALREERKMAYRESLKKRFGHLPEIRRIANHRHLPKSVKKAKELKELQKNSERRKVENRKRHSKPGSIQERPEKKQAVVTEEK</sequence>
<evidence type="ECO:0000256" key="8">
    <source>
        <dbReference type="SAM" id="MobiDB-lite"/>
    </source>
</evidence>
<dbReference type="GO" id="GO:0000462">
    <property type="term" value="P:maturation of SSU-rRNA from tricistronic rRNA transcript (SSU-rRNA, 5.8S rRNA, LSU-rRNA)"/>
    <property type="evidence" value="ECO:0007669"/>
    <property type="project" value="TreeGrafter"/>
</dbReference>
<feature type="compositionally biased region" description="Basic and acidic residues" evidence="8">
    <location>
        <begin position="382"/>
        <end position="395"/>
    </location>
</feature>
<evidence type="ECO:0000256" key="1">
    <source>
        <dbReference type="ARBA" id="ARBA00004604"/>
    </source>
</evidence>
<reference evidence="10" key="1">
    <citation type="submission" date="2021-01" db="EMBL/GenBank/DDBJ databases">
        <authorList>
            <person name="Corre E."/>
            <person name="Pelletier E."/>
            <person name="Niang G."/>
            <person name="Scheremetjew M."/>
            <person name="Finn R."/>
            <person name="Kale V."/>
            <person name="Holt S."/>
            <person name="Cochrane G."/>
            <person name="Meng A."/>
            <person name="Brown T."/>
            <person name="Cohen L."/>
        </authorList>
    </citation>
    <scope>NUCLEOTIDE SEQUENCE</scope>
    <source>
        <strain evidence="10">CCMP3107</strain>
    </source>
</reference>
<feature type="repeat" description="WD" evidence="7">
    <location>
        <begin position="10"/>
        <end position="52"/>
    </location>
</feature>
<feature type="repeat" description="WD" evidence="7">
    <location>
        <begin position="271"/>
        <end position="312"/>
    </location>
</feature>
<keyword evidence="6" id="KW-0687">Ribonucleoprotein</keyword>
<organism evidence="10">
    <name type="scientific">Heterosigma akashiwo</name>
    <name type="common">Chromophytic alga</name>
    <name type="synonym">Heterosigma carterae</name>
    <dbReference type="NCBI Taxonomy" id="2829"/>
    <lineage>
        <taxon>Eukaryota</taxon>
        <taxon>Sar</taxon>
        <taxon>Stramenopiles</taxon>
        <taxon>Ochrophyta</taxon>
        <taxon>Raphidophyceae</taxon>
        <taxon>Chattonellales</taxon>
        <taxon>Chattonellaceae</taxon>
        <taxon>Heterosigma</taxon>
    </lineage>
</organism>